<evidence type="ECO:0000313" key="4">
    <source>
        <dbReference type="EMBL" id="ORJ32031.1"/>
    </source>
</evidence>
<dbReference type="Gene3D" id="1.10.357.10">
    <property type="entry name" value="Tetracycline Repressor, domain 2"/>
    <property type="match status" value="1"/>
</dbReference>
<dbReference type="RefSeq" id="WP_084868616.1">
    <property type="nucleotide sequence ID" value="NZ_LNVH01000005.1"/>
</dbReference>
<evidence type="ECO:0000256" key="2">
    <source>
        <dbReference type="PROSITE-ProRule" id="PRU00335"/>
    </source>
</evidence>
<name>A0A1X0WZ98_STROR</name>
<feature type="DNA-binding region" description="H-T-H motif" evidence="2">
    <location>
        <begin position="27"/>
        <end position="46"/>
    </location>
</feature>
<dbReference type="InterPro" id="IPR050624">
    <property type="entry name" value="HTH-type_Tx_Regulator"/>
</dbReference>
<dbReference type="Pfam" id="PF00440">
    <property type="entry name" value="TetR_N"/>
    <property type="match status" value="1"/>
</dbReference>
<dbReference type="Proteomes" id="UP000192532">
    <property type="component" value="Unassembled WGS sequence"/>
</dbReference>
<dbReference type="PANTHER" id="PTHR43479:SF11">
    <property type="entry name" value="ACREF_ENVCD OPERON REPRESSOR-RELATED"/>
    <property type="match status" value="1"/>
</dbReference>
<dbReference type="PROSITE" id="PS50977">
    <property type="entry name" value="HTH_TETR_2"/>
    <property type="match status" value="1"/>
</dbReference>
<protein>
    <submittedName>
        <fullName evidence="4">TetR family transcriptional regulator</fullName>
    </submittedName>
</protein>
<dbReference type="AlphaFoldDB" id="A0A1X0WZ98"/>
<keyword evidence="1 2" id="KW-0238">DNA-binding</keyword>
<gene>
    <name evidence="4" type="ORF">ATE37_10180</name>
</gene>
<evidence type="ECO:0000256" key="1">
    <source>
        <dbReference type="ARBA" id="ARBA00023125"/>
    </source>
</evidence>
<proteinExistence type="predicted"/>
<feature type="domain" description="HTH tetR-type" evidence="3">
    <location>
        <begin position="3"/>
        <end position="64"/>
    </location>
</feature>
<sequence>MEYQMRQWLEEALFDLLATKKSLQNISIAELSEHAQIARRTFYRYYHSKEEVLTNYLDRLIQDYIIELQTAKLTNFEDLVNLFFQYWSQYTEPLKILQGANLLVLILQRSYDKLPAAYTTVMAPWHITNSNQKQITYDSRFIVGGLYNIFDEWLKTDYHTMPVNELVTTTLNTIKRMKNS</sequence>
<dbReference type="PANTHER" id="PTHR43479">
    <property type="entry name" value="ACREF/ENVCD OPERON REPRESSOR-RELATED"/>
    <property type="match status" value="1"/>
</dbReference>
<comment type="caution">
    <text evidence="4">The sequence shown here is derived from an EMBL/GenBank/DDBJ whole genome shotgun (WGS) entry which is preliminary data.</text>
</comment>
<reference evidence="4 5" key="1">
    <citation type="journal article" date="2016" name="PLoS ONE">
        <title>Comparative Genomics Analysis of Streptococcus tigurinus Strains Identifies Genetic Elements Specifically and Uniquely Present in Highly Virulent Strains.</title>
        <authorList>
            <person name="Diene S.M."/>
            <person name="Francois P."/>
            <person name="Zbinden A."/>
            <person name="Entenza J.M."/>
            <person name="Resch G."/>
        </authorList>
    </citation>
    <scope>NUCLEOTIDE SEQUENCE [LARGE SCALE GENOMIC DNA]</scope>
    <source>
        <strain evidence="4 5">859</strain>
    </source>
</reference>
<dbReference type="EMBL" id="LNVH01000005">
    <property type="protein sequence ID" value="ORJ32031.1"/>
    <property type="molecule type" value="Genomic_DNA"/>
</dbReference>
<accession>A0A1X0WZ98</accession>
<evidence type="ECO:0000259" key="3">
    <source>
        <dbReference type="PROSITE" id="PS50977"/>
    </source>
</evidence>
<dbReference type="InterPro" id="IPR001647">
    <property type="entry name" value="HTH_TetR"/>
</dbReference>
<dbReference type="SUPFAM" id="SSF46689">
    <property type="entry name" value="Homeodomain-like"/>
    <property type="match status" value="1"/>
</dbReference>
<dbReference type="InterPro" id="IPR009057">
    <property type="entry name" value="Homeodomain-like_sf"/>
</dbReference>
<organism evidence="4 5">
    <name type="scientific">Streptococcus oralis subsp. tigurinus</name>
    <dbReference type="NCBI Taxonomy" id="1077464"/>
    <lineage>
        <taxon>Bacteria</taxon>
        <taxon>Bacillati</taxon>
        <taxon>Bacillota</taxon>
        <taxon>Bacilli</taxon>
        <taxon>Lactobacillales</taxon>
        <taxon>Streptococcaceae</taxon>
        <taxon>Streptococcus</taxon>
    </lineage>
</organism>
<dbReference type="GO" id="GO:0003677">
    <property type="term" value="F:DNA binding"/>
    <property type="evidence" value="ECO:0007669"/>
    <property type="project" value="UniProtKB-UniRule"/>
</dbReference>
<evidence type="ECO:0000313" key="5">
    <source>
        <dbReference type="Proteomes" id="UP000192532"/>
    </source>
</evidence>